<protein>
    <submittedName>
        <fullName evidence="1">Uncharacterized protein</fullName>
    </submittedName>
</protein>
<name>A0A397GML8_9GLOM</name>
<keyword evidence="2" id="KW-1185">Reference proteome</keyword>
<evidence type="ECO:0000313" key="2">
    <source>
        <dbReference type="Proteomes" id="UP000266861"/>
    </source>
</evidence>
<sequence length="81" mass="9554">MSNNKTDEGYNKFIKEYGLRENWYNENWNERLRSNATRLSSEVISDIITAKGTTNTLPNLAKKYNVSYVRICKIWEFAINN</sequence>
<dbReference type="EMBL" id="PQFF01000412">
    <property type="protein sequence ID" value="RHZ51757.1"/>
    <property type="molecule type" value="Genomic_DNA"/>
</dbReference>
<gene>
    <name evidence="1" type="ORF">Glove_470g24</name>
</gene>
<accession>A0A397GML8</accession>
<proteinExistence type="predicted"/>
<dbReference type="AlphaFoldDB" id="A0A397GML8"/>
<dbReference type="Proteomes" id="UP000266861">
    <property type="component" value="Unassembled WGS sequence"/>
</dbReference>
<evidence type="ECO:0000313" key="1">
    <source>
        <dbReference type="EMBL" id="RHZ51757.1"/>
    </source>
</evidence>
<comment type="caution">
    <text evidence="1">The sequence shown here is derived from an EMBL/GenBank/DDBJ whole genome shotgun (WGS) entry which is preliminary data.</text>
</comment>
<organism evidence="1 2">
    <name type="scientific">Diversispora epigaea</name>
    <dbReference type="NCBI Taxonomy" id="1348612"/>
    <lineage>
        <taxon>Eukaryota</taxon>
        <taxon>Fungi</taxon>
        <taxon>Fungi incertae sedis</taxon>
        <taxon>Mucoromycota</taxon>
        <taxon>Glomeromycotina</taxon>
        <taxon>Glomeromycetes</taxon>
        <taxon>Diversisporales</taxon>
        <taxon>Diversisporaceae</taxon>
        <taxon>Diversispora</taxon>
    </lineage>
</organism>
<reference evidence="1 2" key="1">
    <citation type="submission" date="2018-08" db="EMBL/GenBank/DDBJ databases">
        <title>Genome and evolution of the arbuscular mycorrhizal fungus Diversispora epigaea (formerly Glomus versiforme) and its bacterial endosymbionts.</title>
        <authorList>
            <person name="Sun X."/>
            <person name="Fei Z."/>
            <person name="Harrison M."/>
        </authorList>
    </citation>
    <scope>NUCLEOTIDE SEQUENCE [LARGE SCALE GENOMIC DNA]</scope>
    <source>
        <strain evidence="1 2">IT104</strain>
    </source>
</reference>